<dbReference type="AlphaFoldDB" id="A0A2M6WW76"/>
<evidence type="ECO:0000313" key="3">
    <source>
        <dbReference type="Proteomes" id="UP000228596"/>
    </source>
</evidence>
<feature type="transmembrane region" description="Helical" evidence="1">
    <location>
        <begin position="57"/>
        <end position="76"/>
    </location>
</feature>
<comment type="caution">
    <text evidence="2">The sequence shown here is derived from an EMBL/GenBank/DDBJ whole genome shotgun (WGS) entry which is preliminary data.</text>
</comment>
<protein>
    <submittedName>
        <fullName evidence="2">Uncharacterized protein</fullName>
    </submittedName>
</protein>
<feature type="transmembrane region" description="Helical" evidence="1">
    <location>
        <begin position="20"/>
        <end position="37"/>
    </location>
</feature>
<sequence>MYWSKIRKFCSGKIRQFGKFTWKISGKIINAVANLFIIRDSSNIFKVEFAQKPTTLLVIITIVGIVMLQAYAPFFSKASEQTSIEKSTTADWELGTTNNINTASDEMKLMPNPRTAWYSTGGTWNYRKKIVIDHT</sequence>
<keyword evidence="1" id="KW-1133">Transmembrane helix</keyword>
<keyword evidence="1" id="KW-0472">Membrane</keyword>
<name>A0A2M6WW76_9BACT</name>
<accession>A0A2M6WW76</accession>
<dbReference type="Proteomes" id="UP000228596">
    <property type="component" value="Unassembled WGS sequence"/>
</dbReference>
<keyword evidence="1" id="KW-0812">Transmembrane</keyword>
<evidence type="ECO:0000313" key="2">
    <source>
        <dbReference type="EMBL" id="PIT97058.1"/>
    </source>
</evidence>
<feature type="non-terminal residue" evidence="2">
    <location>
        <position position="135"/>
    </location>
</feature>
<proteinExistence type="predicted"/>
<reference evidence="3" key="1">
    <citation type="submission" date="2017-09" db="EMBL/GenBank/DDBJ databases">
        <title>Depth-based differentiation of microbial function through sediment-hosted aquifers and enrichment of novel symbionts in the deep terrestrial subsurface.</title>
        <authorList>
            <person name="Probst A.J."/>
            <person name="Ladd B."/>
            <person name="Jarett J.K."/>
            <person name="Geller-Mcgrath D.E."/>
            <person name="Sieber C.M.K."/>
            <person name="Emerson J.B."/>
            <person name="Anantharaman K."/>
            <person name="Thomas B.C."/>
            <person name="Malmstrom R."/>
            <person name="Stieglmeier M."/>
            <person name="Klingl A."/>
            <person name="Woyke T."/>
            <person name="Ryan C.M."/>
            <person name="Banfield J.F."/>
        </authorList>
    </citation>
    <scope>NUCLEOTIDE SEQUENCE [LARGE SCALE GENOMIC DNA]</scope>
</reference>
<dbReference type="EMBL" id="PEZV01000040">
    <property type="protein sequence ID" value="PIT97058.1"/>
    <property type="molecule type" value="Genomic_DNA"/>
</dbReference>
<organism evidence="2 3">
    <name type="scientific">Candidatus Berkelbacteria bacterium CG10_big_fil_rev_8_21_14_0_10_41_12</name>
    <dbReference type="NCBI Taxonomy" id="1974513"/>
    <lineage>
        <taxon>Bacteria</taxon>
        <taxon>Candidatus Berkelbacteria</taxon>
    </lineage>
</organism>
<evidence type="ECO:0000256" key="1">
    <source>
        <dbReference type="SAM" id="Phobius"/>
    </source>
</evidence>
<gene>
    <name evidence="2" type="ORF">COT77_03460</name>
</gene>